<sequence length="258" mass="28730">MKLPAHFDIAPCKSDQQEVPNVSFRIVVRCQLLALLAISWTALISNPRPDRSASGLEITARVSVAFAKNMRRADSARPERLHHSGCPAGTGLKLEPQPTTCGIPARMQKGWVGGPCADIIRGLFCRSSGRRRHGVRTCFLRGGPRGFSRVETQTARRRLAQRPRRPRHKLRRLVDADLPGLAARKRHPFLAVWRQGRSSGGATCSRQRADGCDGVTAYESEILKLEYAQMADPIVGRICTLQRDAKRIGKHQPRDFSR</sequence>
<protein>
    <submittedName>
        <fullName evidence="1">Uncharacterized protein</fullName>
    </submittedName>
</protein>
<evidence type="ECO:0000313" key="1">
    <source>
        <dbReference type="EMBL" id="SKB68852.1"/>
    </source>
</evidence>
<dbReference type="Proteomes" id="UP000190130">
    <property type="component" value="Unassembled WGS sequence"/>
</dbReference>
<gene>
    <name evidence="1" type="ORF">SAMN05660750_01889</name>
</gene>
<evidence type="ECO:0000313" key="2">
    <source>
        <dbReference type="Proteomes" id="UP000190130"/>
    </source>
</evidence>
<proteinExistence type="predicted"/>
<dbReference type="AlphaFoldDB" id="A0A1T5DAQ1"/>
<accession>A0A1T5DAQ1</accession>
<reference evidence="1 2" key="1">
    <citation type="submission" date="2017-02" db="EMBL/GenBank/DDBJ databases">
        <authorList>
            <person name="Peterson S.W."/>
        </authorList>
    </citation>
    <scope>NUCLEOTIDE SEQUENCE [LARGE SCALE GENOMIC DNA]</scope>
    <source>
        <strain evidence="1 2">DSM 9653</strain>
    </source>
</reference>
<organism evidence="1 2">
    <name type="scientific">Bosea thiooxidans</name>
    <dbReference type="NCBI Taxonomy" id="53254"/>
    <lineage>
        <taxon>Bacteria</taxon>
        <taxon>Pseudomonadati</taxon>
        <taxon>Pseudomonadota</taxon>
        <taxon>Alphaproteobacteria</taxon>
        <taxon>Hyphomicrobiales</taxon>
        <taxon>Boseaceae</taxon>
        <taxon>Bosea</taxon>
    </lineage>
</organism>
<dbReference type="EMBL" id="FUYX01000004">
    <property type="protein sequence ID" value="SKB68852.1"/>
    <property type="molecule type" value="Genomic_DNA"/>
</dbReference>
<name>A0A1T5DAQ1_9HYPH</name>